<evidence type="ECO:0000313" key="6">
    <source>
        <dbReference type="Proteomes" id="UP000566819"/>
    </source>
</evidence>
<dbReference type="GO" id="GO:0005739">
    <property type="term" value="C:mitochondrion"/>
    <property type="evidence" value="ECO:0007669"/>
    <property type="project" value="TreeGrafter"/>
</dbReference>
<feature type="domain" description="Ketopantoate reductase C-terminal" evidence="4">
    <location>
        <begin position="183"/>
        <end position="301"/>
    </location>
</feature>
<keyword evidence="6" id="KW-1185">Reference proteome</keyword>
<dbReference type="PANTHER" id="PTHR43765:SF2">
    <property type="entry name" value="2-DEHYDROPANTOATE 2-REDUCTASE"/>
    <property type="match status" value="1"/>
</dbReference>
<dbReference type="GO" id="GO:0050661">
    <property type="term" value="F:NADP binding"/>
    <property type="evidence" value="ECO:0007669"/>
    <property type="project" value="TreeGrafter"/>
</dbReference>
<evidence type="ECO:0000256" key="1">
    <source>
        <dbReference type="ARBA" id="ARBA00022857"/>
    </source>
</evidence>
<dbReference type="EMBL" id="JAAMPI010000354">
    <property type="protein sequence ID" value="KAF4632360.1"/>
    <property type="molecule type" value="Genomic_DNA"/>
</dbReference>
<organism evidence="5 6">
    <name type="scientific">Cudoniella acicularis</name>
    <dbReference type="NCBI Taxonomy" id="354080"/>
    <lineage>
        <taxon>Eukaryota</taxon>
        <taxon>Fungi</taxon>
        <taxon>Dikarya</taxon>
        <taxon>Ascomycota</taxon>
        <taxon>Pezizomycotina</taxon>
        <taxon>Leotiomycetes</taxon>
        <taxon>Helotiales</taxon>
        <taxon>Tricladiaceae</taxon>
        <taxon>Cudoniella</taxon>
    </lineage>
</organism>
<dbReference type="Proteomes" id="UP000566819">
    <property type="component" value="Unassembled WGS sequence"/>
</dbReference>
<proteinExistence type="predicted"/>
<dbReference type="InterPro" id="IPR008927">
    <property type="entry name" value="6-PGluconate_DH-like_C_sf"/>
</dbReference>
<dbReference type="Gene3D" id="1.10.1040.10">
    <property type="entry name" value="N-(1-d-carboxylethyl)-l-norvaline Dehydrogenase, domain 2"/>
    <property type="match status" value="1"/>
</dbReference>
<dbReference type="AlphaFoldDB" id="A0A8H4RLW7"/>
<keyword evidence="2" id="KW-0560">Oxidoreductase</keyword>
<dbReference type="InterPro" id="IPR050838">
    <property type="entry name" value="Ketopantoate_reductase"/>
</dbReference>
<evidence type="ECO:0000259" key="4">
    <source>
        <dbReference type="Pfam" id="PF08546"/>
    </source>
</evidence>
<protein>
    <recommendedName>
        <fullName evidence="4">Ketopantoate reductase C-terminal domain-containing protein</fullName>
    </recommendedName>
</protein>
<dbReference type="InterPro" id="IPR013328">
    <property type="entry name" value="6PGD_dom2"/>
</dbReference>
<dbReference type="InterPro" id="IPR013752">
    <property type="entry name" value="KPA_reductase"/>
</dbReference>
<accession>A0A8H4RLW7</accession>
<evidence type="ECO:0000256" key="2">
    <source>
        <dbReference type="ARBA" id="ARBA00023002"/>
    </source>
</evidence>
<comment type="caution">
    <text evidence="5">The sequence shown here is derived from an EMBL/GenBank/DDBJ whole genome shotgun (WGS) entry which is preliminary data.</text>
</comment>
<name>A0A8H4RLW7_9HELO</name>
<evidence type="ECO:0000313" key="5">
    <source>
        <dbReference type="EMBL" id="KAF4632360.1"/>
    </source>
</evidence>
<feature type="region of interest" description="Disordered" evidence="3">
    <location>
        <begin position="321"/>
        <end position="367"/>
    </location>
</feature>
<dbReference type="SUPFAM" id="SSF48179">
    <property type="entry name" value="6-phosphogluconate dehydrogenase C-terminal domain-like"/>
    <property type="match status" value="1"/>
</dbReference>
<dbReference type="Pfam" id="PF08546">
    <property type="entry name" value="ApbA_C"/>
    <property type="match status" value="1"/>
</dbReference>
<reference evidence="5 6" key="1">
    <citation type="submission" date="2020-03" db="EMBL/GenBank/DDBJ databases">
        <title>Draft Genome Sequence of Cudoniella acicularis.</title>
        <authorList>
            <person name="Buettner E."/>
            <person name="Kellner H."/>
        </authorList>
    </citation>
    <scope>NUCLEOTIDE SEQUENCE [LARGE SCALE GENOMIC DNA]</scope>
    <source>
        <strain evidence="5 6">DSM 108380</strain>
    </source>
</reference>
<evidence type="ECO:0000256" key="3">
    <source>
        <dbReference type="SAM" id="MobiDB-lite"/>
    </source>
</evidence>
<dbReference type="GO" id="GO:0008677">
    <property type="term" value="F:2-dehydropantoate 2-reductase activity"/>
    <property type="evidence" value="ECO:0007669"/>
    <property type="project" value="TreeGrafter"/>
</dbReference>
<keyword evidence="1" id="KW-0521">NADP</keyword>
<sequence length="367" mass="42225">MVALHVLWENNGELRVEFQRTVWYIAPQFTVSSLLHLKHNLRSDSTILFLQNGMGVIDEINKHVFPNVASRPNYVIGDPRCSLWTPQGTAILEMPVKGTELISALADPILQQLEEEEVQQNIKFSFIGGRCSIHIGPVVLNKEKEIDRIRKREISSLYLRNALVEAPGLGVKLVGQHQLSYRKLRLLAIESIFQGLTMLYECQNSEVFRTLNGRRLVEGLFRETAAVTTAFFPTLNYNTLLHSMQIHIMNRSNHVSELIAIPTRGLLTPVDYKNGVIVKHAKELGFRCPLHGRVTEMVKRKTVEAKLYFADEKLRKNQEAYKQRRTFYQEERKEEKTREAREMGENPGKESRIENSKERATVHQDHA</sequence>
<dbReference type="OrthoDB" id="73846at2759"/>
<gene>
    <name evidence="5" type="ORF">G7Y89_g5765</name>
</gene>
<dbReference type="PANTHER" id="PTHR43765">
    <property type="entry name" value="2-DEHYDROPANTOATE 2-REDUCTASE-RELATED"/>
    <property type="match status" value="1"/>
</dbReference>